<dbReference type="InterPro" id="IPR036271">
    <property type="entry name" value="Tet_transcr_reg_TetR-rel_C_sf"/>
</dbReference>
<dbReference type="RefSeq" id="WP_102663161.1">
    <property type="nucleotide sequence ID" value="NZ_JAVDSJ010000004.1"/>
</dbReference>
<comment type="caution">
    <text evidence="6">The sequence shown here is derived from an EMBL/GenBank/DDBJ whole genome shotgun (WGS) entry which is preliminary data.</text>
</comment>
<feature type="domain" description="HTH tetR-type" evidence="5">
    <location>
        <begin position="9"/>
        <end position="69"/>
    </location>
</feature>
<keyword evidence="2 4" id="KW-0238">DNA-binding</keyword>
<dbReference type="Proteomes" id="UP001260715">
    <property type="component" value="Unassembled WGS sequence"/>
</dbReference>
<keyword evidence="1" id="KW-0805">Transcription regulation</keyword>
<dbReference type="PRINTS" id="PR00455">
    <property type="entry name" value="HTHTETR"/>
</dbReference>
<sequence length="198" mass="21289">MKKSKQETLDTRKRILSTATRMFLADGLAETGIASIMSAAGLTQGGFYRHFRSKEQLIAEANLAANDRMFDFFSQALAGLPPRQALATAVDMYLSQLDGAECGSMCPLPNLGSELRRADRLVRGAAMAGYQRLVQFFQVLATRAGAPDPARLAEAVVTTMVGAVMLARVAINDDSQQAILANCRKTLHAMLPPVAVAD</sequence>
<dbReference type="SUPFAM" id="SSF48498">
    <property type="entry name" value="Tetracyclin repressor-like, C-terminal domain"/>
    <property type="match status" value="1"/>
</dbReference>
<dbReference type="EMBL" id="JAVDSJ010000004">
    <property type="protein sequence ID" value="MDR6585418.1"/>
    <property type="molecule type" value="Genomic_DNA"/>
</dbReference>
<proteinExistence type="predicted"/>
<evidence type="ECO:0000313" key="7">
    <source>
        <dbReference type="Proteomes" id="UP001260715"/>
    </source>
</evidence>
<gene>
    <name evidence="6" type="ORF">J2W50_003634</name>
</gene>
<accession>A0ABU1PJB5</accession>
<evidence type="ECO:0000256" key="3">
    <source>
        <dbReference type="ARBA" id="ARBA00023163"/>
    </source>
</evidence>
<dbReference type="InterPro" id="IPR009057">
    <property type="entry name" value="Homeodomain-like_sf"/>
</dbReference>
<dbReference type="Gene3D" id="1.10.357.10">
    <property type="entry name" value="Tetracycline Repressor, domain 2"/>
    <property type="match status" value="1"/>
</dbReference>
<dbReference type="Pfam" id="PF00440">
    <property type="entry name" value="TetR_N"/>
    <property type="match status" value="1"/>
</dbReference>
<name>A0ABU1PJB5_9BURK</name>
<reference evidence="6 7" key="1">
    <citation type="submission" date="2023-07" db="EMBL/GenBank/DDBJ databases">
        <title>Sorghum-associated microbial communities from plants grown in Nebraska, USA.</title>
        <authorList>
            <person name="Schachtman D."/>
        </authorList>
    </citation>
    <scope>NUCLEOTIDE SEQUENCE [LARGE SCALE GENOMIC DNA]</scope>
    <source>
        <strain evidence="6 7">596</strain>
    </source>
</reference>
<feature type="DNA-binding region" description="H-T-H motif" evidence="4">
    <location>
        <begin position="32"/>
        <end position="51"/>
    </location>
</feature>
<evidence type="ECO:0000256" key="4">
    <source>
        <dbReference type="PROSITE-ProRule" id="PRU00335"/>
    </source>
</evidence>
<keyword evidence="7" id="KW-1185">Reference proteome</keyword>
<dbReference type="InterPro" id="IPR054156">
    <property type="entry name" value="YxaF_TetR_C"/>
</dbReference>
<dbReference type="Pfam" id="PF21993">
    <property type="entry name" value="TetR_C_13_2"/>
    <property type="match status" value="1"/>
</dbReference>
<dbReference type="Gene3D" id="1.10.10.60">
    <property type="entry name" value="Homeodomain-like"/>
    <property type="match status" value="1"/>
</dbReference>
<organism evidence="6 7">
    <name type="scientific">Herbaspirillum frisingense</name>
    <dbReference type="NCBI Taxonomy" id="92645"/>
    <lineage>
        <taxon>Bacteria</taxon>
        <taxon>Pseudomonadati</taxon>
        <taxon>Pseudomonadota</taxon>
        <taxon>Betaproteobacteria</taxon>
        <taxon>Burkholderiales</taxon>
        <taxon>Oxalobacteraceae</taxon>
        <taxon>Herbaspirillum</taxon>
    </lineage>
</organism>
<dbReference type="PROSITE" id="PS50977">
    <property type="entry name" value="HTH_TETR_2"/>
    <property type="match status" value="1"/>
</dbReference>
<protein>
    <submittedName>
        <fullName evidence="6">TetR/AcrR family transcriptional repressor of nem operon</fullName>
    </submittedName>
</protein>
<evidence type="ECO:0000313" key="6">
    <source>
        <dbReference type="EMBL" id="MDR6585418.1"/>
    </source>
</evidence>
<keyword evidence="3" id="KW-0804">Transcription</keyword>
<dbReference type="PANTHER" id="PTHR47506">
    <property type="entry name" value="TRANSCRIPTIONAL REGULATORY PROTEIN"/>
    <property type="match status" value="1"/>
</dbReference>
<evidence type="ECO:0000259" key="5">
    <source>
        <dbReference type="PROSITE" id="PS50977"/>
    </source>
</evidence>
<dbReference type="PANTHER" id="PTHR47506:SF7">
    <property type="entry name" value="TRANSCRIPTIONAL REGULATORY PROTEIN"/>
    <property type="match status" value="1"/>
</dbReference>
<dbReference type="InterPro" id="IPR001647">
    <property type="entry name" value="HTH_TetR"/>
</dbReference>
<dbReference type="SUPFAM" id="SSF46689">
    <property type="entry name" value="Homeodomain-like"/>
    <property type="match status" value="1"/>
</dbReference>
<evidence type="ECO:0000256" key="2">
    <source>
        <dbReference type="ARBA" id="ARBA00023125"/>
    </source>
</evidence>
<evidence type="ECO:0000256" key="1">
    <source>
        <dbReference type="ARBA" id="ARBA00023015"/>
    </source>
</evidence>